<organism evidence="1 2">
    <name type="scientific">Desulfovibrio intestinalis</name>
    <dbReference type="NCBI Taxonomy" id="58621"/>
    <lineage>
        <taxon>Bacteria</taxon>
        <taxon>Pseudomonadati</taxon>
        <taxon>Thermodesulfobacteriota</taxon>
        <taxon>Desulfovibrionia</taxon>
        <taxon>Desulfovibrionales</taxon>
        <taxon>Desulfovibrionaceae</taxon>
        <taxon>Desulfovibrio</taxon>
    </lineage>
</organism>
<keyword evidence="2" id="KW-1185">Reference proteome</keyword>
<name>A0A7W8FFA6_9BACT</name>
<comment type="caution">
    <text evidence="1">The sequence shown here is derived from an EMBL/GenBank/DDBJ whole genome shotgun (WGS) entry which is preliminary data.</text>
</comment>
<reference evidence="1 2" key="1">
    <citation type="submission" date="2020-08" db="EMBL/GenBank/DDBJ databases">
        <title>Genomic Encyclopedia of Type Strains, Phase IV (KMG-IV): sequencing the most valuable type-strain genomes for metagenomic binning, comparative biology and taxonomic classification.</title>
        <authorList>
            <person name="Goeker M."/>
        </authorList>
    </citation>
    <scope>NUCLEOTIDE SEQUENCE [LARGE SCALE GENOMIC DNA]</scope>
    <source>
        <strain evidence="1 2">DSM 11275</strain>
    </source>
</reference>
<accession>A0A7W8FFA6</accession>
<proteinExistence type="predicted"/>
<sequence>MSLGRAWLKKTALFRPKGVSAVDASDVPLKGGAA</sequence>
<gene>
    <name evidence="1" type="ORF">HNQ38_002720</name>
</gene>
<evidence type="ECO:0000313" key="2">
    <source>
        <dbReference type="Proteomes" id="UP000539075"/>
    </source>
</evidence>
<dbReference type="EMBL" id="JACHGO010000009">
    <property type="protein sequence ID" value="MBB5144604.1"/>
    <property type="molecule type" value="Genomic_DNA"/>
</dbReference>
<evidence type="ECO:0000313" key="1">
    <source>
        <dbReference type="EMBL" id="MBB5144604.1"/>
    </source>
</evidence>
<dbReference type="Proteomes" id="UP000539075">
    <property type="component" value="Unassembled WGS sequence"/>
</dbReference>
<protein>
    <submittedName>
        <fullName evidence="1">Uncharacterized protein</fullName>
    </submittedName>
</protein>
<dbReference type="AlphaFoldDB" id="A0A7W8FFA6"/>